<proteinExistence type="predicted"/>
<comment type="subcellular location">
    <subcellularLocation>
        <location evidence="1">Cell membrane</location>
        <topology evidence="1">Multi-pass membrane protein</topology>
    </subcellularLocation>
</comment>
<protein>
    <recommendedName>
        <fullName evidence="8">Gustatory receptor</fullName>
    </recommendedName>
</protein>
<keyword evidence="5 6" id="KW-0472">Membrane</keyword>
<evidence type="ECO:0000256" key="6">
    <source>
        <dbReference type="SAM" id="Phobius"/>
    </source>
</evidence>
<organism evidence="7">
    <name type="scientific">Schizaphis graminum</name>
    <name type="common">Green bug aphid</name>
    <dbReference type="NCBI Taxonomy" id="13262"/>
    <lineage>
        <taxon>Eukaryota</taxon>
        <taxon>Metazoa</taxon>
        <taxon>Ecdysozoa</taxon>
        <taxon>Arthropoda</taxon>
        <taxon>Hexapoda</taxon>
        <taxon>Insecta</taxon>
        <taxon>Pterygota</taxon>
        <taxon>Neoptera</taxon>
        <taxon>Paraneoptera</taxon>
        <taxon>Hemiptera</taxon>
        <taxon>Sternorrhyncha</taxon>
        <taxon>Aphidomorpha</taxon>
        <taxon>Aphidoidea</taxon>
        <taxon>Aphididae</taxon>
        <taxon>Aphidini</taxon>
        <taxon>Schizaphis</taxon>
    </lineage>
</organism>
<keyword evidence="4 6" id="KW-1133">Transmembrane helix</keyword>
<evidence type="ECO:0000256" key="3">
    <source>
        <dbReference type="ARBA" id="ARBA00022692"/>
    </source>
</evidence>
<reference evidence="7" key="1">
    <citation type="submission" date="2018-04" db="EMBL/GenBank/DDBJ databases">
        <title>Transcriptome of Schizaphis graminum biotype I.</title>
        <authorList>
            <person name="Scully E.D."/>
            <person name="Geib S.M."/>
            <person name="Palmer N.A."/>
            <person name="Koch K."/>
            <person name="Bradshaw J."/>
            <person name="Heng-Moss T."/>
            <person name="Sarath G."/>
        </authorList>
    </citation>
    <scope>NUCLEOTIDE SEQUENCE</scope>
</reference>
<dbReference type="GO" id="GO:0050909">
    <property type="term" value="P:sensory perception of taste"/>
    <property type="evidence" value="ECO:0007669"/>
    <property type="project" value="InterPro"/>
</dbReference>
<accession>A0A2S2NQH8</accession>
<dbReference type="Pfam" id="PF08395">
    <property type="entry name" value="7tm_7"/>
    <property type="match status" value="1"/>
</dbReference>
<name>A0A2S2NQH8_SCHGA</name>
<evidence type="ECO:0000256" key="2">
    <source>
        <dbReference type="ARBA" id="ARBA00022475"/>
    </source>
</evidence>
<keyword evidence="3 6" id="KW-0812">Transmembrane</keyword>
<feature type="transmembrane region" description="Helical" evidence="6">
    <location>
        <begin position="7"/>
        <end position="27"/>
    </location>
</feature>
<keyword evidence="2" id="KW-1003">Cell membrane</keyword>
<evidence type="ECO:0000256" key="5">
    <source>
        <dbReference type="ARBA" id="ARBA00023136"/>
    </source>
</evidence>
<gene>
    <name evidence="7" type="ORF">g.148570</name>
</gene>
<evidence type="ECO:0000256" key="1">
    <source>
        <dbReference type="ARBA" id="ARBA00004651"/>
    </source>
</evidence>
<dbReference type="InterPro" id="IPR013604">
    <property type="entry name" value="7TM_chemorcpt"/>
</dbReference>
<dbReference type="GO" id="GO:0005886">
    <property type="term" value="C:plasma membrane"/>
    <property type="evidence" value="ECO:0007669"/>
    <property type="project" value="UniProtKB-SubCell"/>
</dbReference>
<evidence type="ECO:0000256" key="4">
    <source>
        <dbReference type="ARBA" id="ARBA00022989"/>
    </source>
</evidence>
<feature type="transmembrane region" description="Helical" evidence="6">
    <location>
        <begin position="47"/>
        <end position="65"/>
    </location>
</feature>
<dbReference type="AlphaFoldDB" id="A0A2S2NQH8"/>
<dbReference type="EMBL" id="GGMR01006854">
    <property type="protein sequence ID" value="MBY19473.1"/>
    <property type="molecule type" value="Transcribed_RNA"/>
</dbReference>
<sequence>MRKNRWNLFFISLFIYFFGLKLIHICMWPPRTVDVHLLSNHIFGPPFIVHFVVVIFTCLFLYNLYIRFETLNDLWTRLPVGLIVVPDQRTHIEITILIDNLRLLHSELSGLLKIFSLGYGPLLVPFFASNFINTVFNFFSRFHSVIFYRSSASPKTYLEY</sequence>
<evidence type="ECO:0000313" key="7">
    <source>
        <dbReference type="EMBL" id="MBY19473.1"/>
    </source>
</evidence>
<evidence type="ECO:0008006" key="8">
    <source>
        <dbReference type="Google" id="ProtNLM"/>
    </source>
</evidence>